<feature type="chain" id="PRO_5040975792" description="Secreted protein" evidence="2">
    <location>
        <begin position="27"/>
        <end position="92"/>
    </location>
</feature>
<reference evidence="3" key="1">
    <citation type="journal article" date="2014" name="Int. J. Syst. Evol. Microbiol.">
        <title>Complete genome sequence of Corynebacterium casei LMG S-19264T (=DSM 44701T), isolated from a smear-ripened cheese.</title>
        <authorList>
            <consortium name="US DOE Joint Genome Institute (JGI-PGF)"/>
            <person name="Walter F."/>
            <person name="Albersmeier A."/>
            <person name="Kalinowski J."/>
            <person name="Ruckert C."/>
        </authorList>
    </citation>
    <scope>NUCLEOTIDE SEQUENCE</scope>
    <source>
        <strain evidence="3">VKM Ac-1069</strain>
    </source>
</reference>
<evidence type="ECO:0000256" key="1">
    <source>
        <dbReference type="SAM" id="MobiDB-lite"/>
    </source>
</evidence>
<feature type="signal peptide" evidence="2">
    <location>
        <begin position="1"/>
        <end position="26"/>
    </location>
</feature>
<evidence type="ECO:0000256" key="2">
    <source>
        <dbReference type="SAM" id="SignalP"/>
    </source>
</evidence>
<feature type="compositionally biased region" description="Gly residues" evidence="1">
    <location>
        <begin position="82"/>
        <end position="92"/>
    </location>
</feature>
<protein>
    <recommendedName>
        <fullName evidence="5">Secreted protein</fullName>
    </recommendedName>
</protein>
<evidence type="ECO:0000313" key="4">
    <source>
        <dbReference type="Proteomes" id="UP001143463"/>
    </source>
</evidence>
<reference evidence="3" key="2">
    <citation type="submission" date="2023-01" db="EMBL/GenBank/DDBJ databases">
        <authorList>
            <person name="Sun Q."/>
            <person name="Evtushenko L."/>
        </authorList>
    </citation>
    <scope>NUCLEOTIDE SEQUENCE</scope>
    <source>
        <strain evidence="3">VKM Ac-1069</strain>
    </source>
</reference>
<dbReference type="AlphaFoldDB" id="A0A9W6L5X8"/>
<proteinExistence type="predicted"/>
<keyword evidence="4" id="KW-1185">Reference proteome</keyword>
<organism evidence="3 4">
    <name type="scientific">Pseudonocardia halophobica</name>
    <dbReference type="NCBI Taxonomy" id="29401"/>
    <lineage>
        <taxon>Bacteria</taxon>
        <taxon>Bacillati</taxon>
        <taxon>Actinomycetota</taxon>
        <taxon>Actinomycetes</taxon>
        <taxon>Pseudonocardiales</taxon>
        <taxon>Pseudonocardiaceae</taxon>
        <taxon>Pseudonocardia</taxon>
    </lineage>
</organism>
<dbReference type="Proteomes" id="UP001143463">
    <property type="component" value="Unassembled WGS sequence"/>
</dbReference>
<keyword evidence="2" id="KW-0732">Signal</keyword>
<feature type="region of interest" description="Disordered" evidence="1">
    <location>
        <begin position="53"/>
        <end position="92"/>
    </location>
</feature>
<sequence>MKKRIICTLALGGALLPIGTAGTAFAAEAPAGDLAQGASATQATAETAATSFLDAANGNGPTGADGLETEFPDPSFNYLDGPAGGLLNGPFD</sequence>
<accession>A0A9W6L5X8</accession>
<evidence type="ECO:0000313" key="3">
    <source>
        <dbReference type="EMBL" id="GLL13668.1"/>
    </source>
</evidence>
<comment type="caution">
    <text evidence="3">The sequence shown here is derived from an EMBL/GenBank/DDBJ whole genome shotgun (WGS) entry which is preliminary data.</text>
</comment>
<name>A0A9W6L5X8_9PSEU</name>
<evidence type="ECO:0008006" key="5">
    <source>
        <dbReference type="Google" id="ProtNLM"/>
    </source>
</evidence>
<gene>
    <name evidence="3" type="ORF">GCM10017577_48120</name>
</gene>
<dbReference type="EMBL" id="BSFQ01000023">
    <property type="protein sequence ID" value="GLL13668.1"/>
    <property type="molecule type" value="Genomic_DNA"/>
</dbReference>
<dbReference type="RefSeq" id="WP_037049658.1">
    <property type="nucleotide sequence ID" value="NZ_BAAAUZ010000040.1"/>
</dbReference>